<reference evidence="3" key="1">
    <citation type="submission" date="2020-06" db="EMBL/GenBank/DDBJ databases">
        <title>Insight into the genomes of haloalkaliphilic bacilli from Kenyan soda lakes.</title>
        <authorList>
            <person name="Mwirichia R."/>
            <person name="Villamizar G.C."/>
            <person name="Poehlein A."/>
            <person name="Mugweru J."/>
            <person name="Kipnyargis A."/>
            <person name="Kiplimo D."/>
            <person name="Orwa P."/>
            <person name="Daniel R."/>
        </authorList>
    </citation>
    <scope>NUCLEOTIDE SEQUENCE</scope>
    <source>
        <strain evidence="3">B1096_S55</strain>
    </source>
</reference>
<feature type="domain" description="Siphovirus-type tail component C-terminal" evidence="2">
    <location>
        <begin position="176"/>
        <end position="279"/>
    </location>
</feature>
<comment type="caution">
    <text evidence="3">The sequence shown here is derived from an EMBL/GenBank/DDBJ whole genome shotgun (WGS) entry which is preliminary data.</text>
</comment>
<organism evidence="3 4">
    <name type="scientific">Salipaludibacillus agaradhaerens</name>
    <name type="common">Bacillus agaradhaerens</name>
    <dbReference type="NCBI Taxonomy" id="76935"/>
    <lineage>
        <taxon>Bacteria</taxon>
        <taxon>Bacillati</taxon>
        <taxon>Bacillota</taxon>
        <taxon>Bacilli</taxon>
        <taxon>Bacillales</taxon>
        <taxon>Bacillaceae</taxon>
    </lineage>
</organism>
<dbReference type="InterPro" id="IPR008841">
    <property type="entry name" value="Siphovirus-type_tail_N"/>
</dbReference>
<dbReference type="Proteomes" id="UP001057753">
    <property type="component" value="Unassembled WGS sequence"/>
</dbReference>
<keyword evidence="4" id="KW-1185">Reference proteome</keyword>
<dbReference type="EMBL" id="JABXYM010000001">
    <property type="protein sequence ID" value="MCR6096849.1"/>
    <property type="molecule type" value="Genomic_DNA"/>
</dbReference>
<gene>
    <name evidence="3" type="ORF">HXA33_09805</name>
</gene>
<evidence type="ECO:0000259" key="1">
    <source>
        <dbReference type="Pfam" id="PF05709"/>
    </source>
</evidence>
<dbReference type="Pfam" id="PF05709">
    <property type="entry name" value="Sipho_tail"/>
    <property type="match status" value="1"/>
</dbReference>
<dbReference type="Pfam" id="PF22768">
    <property type="entry name" value="SPP1_Dit"/>
    <property type="match status" value="1"/>
</dbReference>
<feature type="domain" description="Siphovirus-type tail component RIFT-related" evidence="1">
    <location>
        <begin position="10"/>
        <end position="104"/>
    </location>
</feature>
<proteinExistence type="predicted"/>
<accession>A0A9Q4B203</accession>
<dbReference type="AlphaFoldDB" id="A0A9Q4B203"/>
<protein>
    <submittedName>
        <fullName evidence="3">Phage tail family protein</fullName>
    </submittedName>
</protein>
<dbReference type="RefSeq" id="WP_257821336.1">
    <property type="nucleotide sequence ID" value="NZ_JABXYM010000001.1"/>
</dbReference>
<evidence type="ECO:0000259" key="2">
    <source>
        <dbReference type="Pfam" id="PF22768"/>
    </source>
</evidence>
<evidence type="ECO:0000313" key="3">
    <source>
        <dbReference type="EMBL" id="MCR6096849.1"/>
    </source>
</evidence>
<dbReference type="InterPro" id="IPR054738">
    <property type="entry name" value="Siphovirus-type_tail_C"/>
</dbReference>
<name>A0A9Q4B203_SALAG</name>
<dbReference type="Gene3D" id="2.60.120.860">
    <property type="match status" value="1"/>
</dbReference>
<evidence type="ECO:0000313" key="4">
    <source>
        <dbReference type="Proteomes" id="UP001057753"/>
    </source>
</evidence>
<sequence>MEQISYTNANGQKIEFTHNPPYILQFIDEMGGPIADIQTQKSPYQDGNTFVDAVLEGKTLTIRVAIVGDSKQGRAHLLNILNPKLGIGVLEYKNGETIKQLECVIEQPPLFPTGQENRGIDFQQCLFTVYAPDPYWRDPLEVSRTLVAFAGTFSFPLRFPLRFGTRGDSEVITNTGDVTTPVKINIQGPVEVPQVINETTGQYIRANVNLFGGDILHIDTSKNHKRVEIYRGNSVINAFGHLDRMSDLWSLAPGDNVIKYSANRGRRDGAVSIAWHNRYLGI</sequence>